<evidence type="ECO:0000259" key="11">
    <source>
        <dbReference type="PROSITE" id="PS51846"/>
    </source>
</evidence>
<evidence type="ECO:0000256" key="7">
    <source>
        <dbReference type="ARBA" id="ARBA00023136"/>
    </source>
</evidence>
<dbReference type="InterPro" id="IPR016169">
    <property type="entry name" value="FAD-bd_PCMH_sub2"/>
</dbReference>
<evidence type="ECO:0000259" key="10">
    <source>
        <dbReference type="PROSITE" id="PS51371"/>
    </source>
</evidence>
<dbReference type="InterPro" id="IPR044751">
    <property type="entry name" value="Ion_transp-like_CBS"/>
</dbReference>
<dbReference type="AlphaFoldDB" id="A0A1V1VG53"/>
<dbReference type="Proteomes" id="UP000516656">
    <property type="component" value="Chromosome 2"/>
</dbReference>
<keyword evidence="4" id="KW-0677">Repeat</keyword>
<name>A0A1V1VG53_PHODP</name>
<dbReference type="InterPro" id="IPR002550">
    <property type="entry name" value="CNNM"/>
</dbReference>
<evidence type="ECO:0000256" key="1">
    <source>
        <dbReference type="ARBA" id="ARBA00004651"/>
    </source>
</evidence>
<evidence type="ECO:0000256" key="5">
    <source>
        <dbReference type="ARBA" id="ARBA00022989"/>
    </source>
</evidence>
<dbReference type="Gene3D" id="3.30.465.10">
    <property type="match status" value="1"/>
</dbReference>
<dbReference type="GO" id="GO:0005886">
    <property type="term" value="C:plasma membrane"/>
    <property type="evidence" value="ECO:0007669"/>
    <property type="project" value="UniProtKB-SubCell"/>
</dbReference>
<dbReference type="SMART" id="SM00116">
    <property type="entry name" value="CBS"/>
    <property type="match status" value="2"/>
</dbReference>
<keyword evidence="5 9" id="KW-1133">Transmembrane helix</keyword>
<protein>
    <submittedName>
        <fullName evidence="13">HlyC/CorC family transporter</fullName>
    </submittedName>
    <submittedName>
        <fullName evidence="12">Magnesium and cobalt efflux protein CorC</fullName>
    </submittedName>
</protein>
<reference evidence="12" key="1">
    <citation type="journal article" date="2017" name="Genome Announc.">
        <title>Whole-Genome Sequence of Photobacterium damselae subsp. piscicida Strain 91-197, Isolated from Hybrid Striped Bass (Morone sp.) in the United States.</title>
        <authorList>
            <person name="Teru Y."/>
            <person name="Hikima J."/>
            <person name="Kono T."/>
            <person name="Sakai M."/>
            <person name="Takano T."/>
            <person name="Hawke J.P."/>
            <person name="Takeyama H."/>
            <person name="Aoki T."/>
        </authorList>
    </citation>
    <scope>NUCLEOTIDE SEQUENCE</scope>
    <source>
        <strain evidence="12">91-197</strain>
    </source>
</reference>
<reference evidence="14" key="2">
    <citation type="submission" date="2017-05" db="EMBL/GenBank/DDBJ databases">
        <title>Whole genome sequence of fish pathogenic bacteria, Photobacterium damselae subsp. piscicida, strain 91-197, isolated from hybrid striped bass (Morone sp.) in USA.</title>
        <authorList>
            <person name="Teru Y."/>
            <person name="Hikima J."/>
            <person name="Kono T."/>
            <person name="Sakai M."/>
            <person name="Takano T."/>
            <person name="Hawke J.P."/>
            <person name="Takeyama H."/>
            <person name="Aoki T."/>
        </authorList>
    </citation>
    <scope>NUCLEOTIDE SEQUENCE [LARGE SCALE GENOMIC DNA]</scope>
    <source>
        <strain evidence="14">91-197</strain>
    </source>
</reference>
<dbReference type="InterPro" id="IPR036318">
    <property type="entry name" value="FAD-bd_PCMH-like_sf"/>
</dbReference>
<accession>A0A1V1VG53</accession>
<dbReference type="PANTHER" id="PTHR43099">
    <property type="entry name" value="UPF0053 PROTEIN YRKA"/>
    <property type="match status" value="1"/>
</dbReference>
<dbReference type="Proteomes" id="UP000218676">
    <property type="component" value="Chromosome 2"/>
</dbReference>
<dbReference type="RefSeq" id="WP_086959278.1">
    <property type="nucleotide sequence ID" value="NZ_AP018046.1"/>
</dbReference>
<organism evidence="13 15">
    <name type="scientific">Photobacterium damsela subsp. piscicida</name>
    <name type="common">Pasteurella piscicida</name>
    <dbReference type="NCBI Taxonomy" id="38294"/>
    <lineage>
        <taxon>Bacteria</taxon>
        <taxon>Pseudomonadati</taxon>
        <taxon>Pseudomonadota</taxon>
        <taxon>Gammaproteobacteria</taxon>
        <taxon>Vibrionales</taxon>
        <taxon>Vibrionaceae</taxon>
        <taxon>Photobacterium</taxon>
    </lineage>
</organism>
<dbReference type="SMART" id="SM01091">
    <property type="entry name" value="CorC_HlyC"/>
    <property type="match status" value="1"/>
</dbReference>
<dbReference type="PROSITE" id="PS51846">
    <property type="entry name" value="CNNM"/>
    <property type="match status" value="1"/>
</dbReference>
<dbReference type="Pfam" id="PF03471">
    <property type="entry name" value="CorC_HlyC"/>
    <property type="match status" value="1"/>
</dbReference>
<evidence type="ECO:0000313" key="15">
    <source>
        <dbReference type="Proteomes" id="UP000516656"/>
    </source>
</evidence>
<keyword evidence="3 9" id="KW-0812">Transmembrane</keyword>
<dbReference type="InterPro" id="IPR005170">
    <property type="entry name" value="Transptr-assoc_dom"/>
</dbReference>
<keyword evidence="7 9" id="KW-0472">Membrane</keyword>
<dbReference type="Pfam" id="PF01595">
    <property type="entry name" value="CNNM"/>
    <property type="match status" value="1"/>
</dbReference>
<dbReference type="Gene3D" id="3.10.580.10">
    <property type="entry name" value="CBS-domain"/>
    <property type="match status" value="1"/>
</dbReference>
<dbReference type="InterPro" id="IPR051676">
    <property type="entry name" value="UPF0053_domain"/>
</dbReference>
<dbReference type="Pfam" id="PF00571">
    <property type="entry name" value="CBS"/>
    <property type="match status" value="1"/>
</dbReference>
<evidence type="ECO:0000256" key="8">
    <source>
        <dbReference type="PROSITE-ProRule" id="PRU00703"/>
    </source>
</evidence>
<dbReference type="InterPro" id="IPR046342">
    <property type="entry name" value="CBS_dom_sf"/>
</dbReference>
<sequence length="441" mass="48787">MEIAILIGLILLNGVFAMAEIALVTAKRSRLQRLAEDGKSGAQTAINLGTNPTRFLSTIQIGITAIGLLNGIYGESALAGPMAQWLIELGMHAKTASIASTAIVVLGITYLSIVLGELVPKRLGQYYPETIAQVIAKPISFLASVSKPFVWLLSLSTEGFLALMGKRGGDGQQLTEEDIEAVIAEGSESGVLEKQEHDMVKNVLHFDRRKISSLLTPRNDLVYIDLEQGQESNLQKILAAKFTSFPVCKGGIENIQGFITTKQYLQFISHPDHEITDFISAPVFVPENWTGPKLLELFKQSGNSMVFVVDEYGDLQGIVTPKDILEALAGEFNIRNPEDVWSIQNADNSWTMDGLLPIAVLKELLELKSLPDEEENGYHTLSGMIMWQRGELPKPGDCIYWQGWRFEVVAIQSNRVDRVFVRHQTPSDTKQEQFIQTSLDN</sequence>
<evidence type="ECO:0000313" key="13">
    <source>
        <dbReference type="EMBL" id="QOD57951.1"/>
    </source>
</evidence>
<evidence type="ECO:0000256" key="6">
    <source>
        <dbReference type="ARBA" id="ARBA00023122"/>
    </source>
</evidence>
<reference evidence="13 15" key="3">
    <citation type="submission" date="2020-09" db="EMBL/GenBank/DDBJ databases">
        <title>Complete, closed and curated genome sequences of Photobacterium damselae subsp. piscicida isolates from Australia indicate localised evolution and additional plasmid-borne pathogenicity mechanisms.</title>
        <authorList>
            <person name="Baseggio L."/>
            <person name="Silayeva O."/>
            <person name="Buller N."/>
            <person name="Landos M."/>
            <person name="Engelstaedter J."/>
            <person name="Barnes A.C."/>
        </authorList>
    </citation>
    <scope>NUCLEOTIDE SEQUENCE [LARGE SCALE GENOMIC DNA]</scope>
    <source>
        <strain evidence="13 15">AS-16-0540-1</strain>
    </source>
</reference>
<dbReference type="PROSITE" id="PS51371">
    <property type="entry name" value="CBS"/>
    <property type="match status" value="1"/>
</dbReference>
<feature type="domain" description="CNNM transmembrane" evidence="11">
    <location>
        <begin position="1"/>
        <end position="196"/>
    </location>
</feature>
<dbReference type="SUPFAM" id="SSF54631">
    <property type="entry name" value="CBS-domain pair"/>
    <property type="match status" value="1"/>
</dbReference>
<dbReference type="EMBL" id="AP018046">
    <property type="protein sequence ID" value="BAX55990.1"/>
    <property type="molecule type" value="Genomic_DNA"/>
</dbReference>
<evidence type="ECO:0000256" key="2">
    <source>
        <dbReference type="ARBA" id="ARBA00022475"/>
    </source>
</evidence>
<dbReference type="EMBL" id="CP061855">
    <property type="protein sequence ID" value="QOD57951.1"/>
    <property type="molecule type" value="Genomic_DNA"/>
</dbReference>
<dbReference type="GO" id="GO:0050660">
    <property type="term" value="F:flavin adenine dinucleotide binding"/>
    <property type="evidence" value="ECO:0007669"/>
    <property type="project" value="InterPro"/>
</dbReference>
<keyword evidence="2" id="KW-1003">Cell membrane</keyword>
<dbReference type="InterPro" id="IPR000644">
    <property type="entry name" value="CBS_dom"/>
</dbReference>
<dbReference type="PANTHER" id="PTHR43099:SF2">
    <property type="entry name" value="UPF0053 PROTEIN YRKA"/>
    <property type="match status" value="1"/>
</dbReference>
<feature type="domain" description="CBS" evidence="10">
    <location>
        <begin position="278"/>
        <end position="338"/>
    </location>
</feature>
<evidence type="ECO:0000313" key="14">
    <source>
        <dbReference type="Proteomes" id="UP000218676"/>
    </source>
</evidence>
<dbReference type="CDD" id="cd04590">
    <property type="entry name" value="CBS_pair_CorC_HlyC_assoc"/>
    <property type="match status" value="1"/>
</dbReference>
<proteinExistence type="predicted"/>
<evidence type="ECO:0000313" key="12">
    <source>
        <dbReference type="EMBL" id="BAX55990.1"/>
    </source>
</evidence>
<dbReference type="SUPFAM" id="SSF56176">
    <property type="entry name" value="FAD-binding/transporter-associated domain-like"/>
    <property type="match status" value="1"/>
</dbReference>
<evidence type="ECO:0000256" key="9">
    <source>
        <dbReference type="PROSITE-ProRule" id="PRU01193"/>
    </source>
</evidence>
<comment type="subcellular location">
    <subcellularLocation>
        <location evidence="1">Cell membrane</location>
        <topology evidence="1">Multi-pass membrane protein</topology>
    </subcellularLocation>
</comment>
<evidence type="ECO:0000256" key="4">
    <source>
        <dbReference type="ARBA" id="ARBA00022737"/>
    </source>
</evidence>
<gene>
    <name evidence="13" type="ORF">IC627_18925</name>
    <name evidence="12" type="ORF">PDPUS_2_01405</name>
</gene>
<keyword evidence="6 8" id="KW-0129">CBS domain</keyword>
<evidence type="ECO:0000256" key="3">
    <source>
        <dbReference type="ARBA" id="ARBA00022692"/>
    </source>
</evidence>